<sequence length="112" mass="12365">MTLKGENFSFKLPKNVEKRFAKKKSGERLTLGIRPEDVVVGKGESDLIRGEIYVVEPLGRDKLVDVKLGGNRIKLIASRDFQGNAGENVGVSLNVANIHLFDKESGKSLRID</sequence>
<keyword evidence="6" id="KW-1185">Reference proteome</keyword>
<dbReference type="PANTHER" id="PTHR43875:SF15">
    <property type="entry name" value="TREHALOSE IMPORT ATP-BINDING PROTEIN SUGC"/>
    <property type="match status" value="1"/>
</dbReference>
<evidence type="ECO:0000256" key="2">
    <source>
        <dbReference type="ARBA" id="ARBA00022967"/>
    </source>
</evidence>
<dbReference type="Pfam" id="PF08402">
    <property type="entry name" value="TOBE_2"/>
    <property type="match status" value="1"/>
</dbReference>
<dbReference type="AlphaFoldDB" id="A0A1Z5HN55"/>
<dbReference type="GO" id="GO:0055052">
    <property type="term" value="C:ATP-binding cassette (ABC) transporter complex, substrate-binding subunit-containing"/>
    <property type="evidence" value="ECO:0007669"/>
    <property type="project" value="TreeGrafter"/>
</dbReference>
<keyword evidence="5" id="KW-0547">Nucleotide-binding</keyword>
<dbReference type="InterPro" id="IPR013611">
    <property type="entry name" value="Transp-assoc_OB_typ2"/>
</dbReference>
<evidence type="ECO:0000313" key="5">
    <source>
        <dbReference type="EMBL" id="GAW90944.1"/>
    </source>
</evidence>
<name>A0A1Z5HN55_9FIRM</name>
<keyword evidence="5" id="KW-0067">ATP-binding</keyword>
<evidence type="ECO:0000313" key="6">
    <source>
        <dbReference type="Proteomes" id="UP000197032"/>
    </source>
</evidence>
<comment type="caution">
    <text evidence="5">The sequence shown here is derived from an EMBL/GenBank/DDBJ whole genome shotgun (WGS) entry which is preliminary data.</text>
</comment>
<keyword evidence="1" id="KW-1003">Cell membrane</keyword>
<reference evidence="6" key="1">
    <citation type="journal article" date="2017" name="Appl. Environ. Microbiol.">
        <title>Genomic analysis of Calderihabitans maritimus KKC1, a thermophilic hydrogenogenic carboxydotrophic bacterium isolated from marine sediment.</title>
        <authorList>
            <person name="Omae K."/>
            <person name="Yoneda Y."/>
            <person name="Fukuyama Y."/>
            <person name="Yoshida T."/>
            <person name="Sako Y."/>
        </authorList>
    </citation>
    <scope>NUCLEOTIDE SEQUENCE [LARGE SCALE GENOMIC DNA]</scope>
    <source>
        <strain evidence="6">KKC1</strain>
    </source>
</reference>
<evidence type="ECO:0000256" key="1">
    <source>
        <dbReference type="ARBA" id="ARBA00022475"/>
    </source>
</evidence>
<keyword evidence="3" id="KW-0472">Membrane</keyword>
<dbReference type="InterPro" id="IPR012340">
    <property type="entry name" value="NA-bd_OB-fold"/>
</dbReference>
<dbReference type="PANTHER" id="PTHR43875">
    <property type="entry name" value="MALTODEXTRIN IMPORT ATP-BINDING PROTEIN MSMX"/>
    <property type="match status" value="1"/>
</dbReference>
<dbReference type="GO" id="GO:0022857">
    <property type="term" value="F:transmembrane transporter activity"/>
    <property type="evidence" value="ECO:0007669"/>
    <property type="project" value="InterPro"/>
</dbReference>
<dbReference type="EMBL" id="BDGJ01000002">
    <property type="protein sequence ID" value="GAW90944.1"/>
    <property type="molecule type" value="Genomic_DNA"/>
</dbReference>
<dbReference type="InterPro" id="IPR008995">
    <property type="entry name" value="Mo/tungstate-bd_C_term_dom"/>
</dbReference>
<protein>
    <submittedName>
        <fullName evidence="5">ABC transporter ATP-binding protein</fullName>
    </submittedName>
</protein>
<gene>
    <name evidence="5" type="ORF">KKC1_01060</name>
</gene>
<proteinExistence type="predicted"/>
<dbReference type="RefSeq" id="WP_192868003.1">
    <property type="nucleotide sequence ID" value="NZ_BDGJ01000002.1"/>
</dbReference>
<organism evidence="5 6">
    <name type="scientific">Calderihabitans maritimus</name>
    <dbReference type="NCBI Taxonomy" id="1246530"/>
    <lineage>
        <taxon>Bacteria</taxon>
        <taxon>Bacillati</taxon>
        <taxon>Bacillota</taxon>
        <taxon>Clostridia</taxon>
        <taxon>Neomoorellales</taxon>
        <taxon>Calderihabitantaceae</taxon>
        <taxon>Calderihabitans</taxon>
    </lineage>
</organism>
<dbReference type="GO" id="GO:0016887">
    <property type="term" value="F:ATP hydrolysis activity"/>
    <property type="evidence" value="ECO:0007669"/>
    <property type="project" value="InterPro"/>
</dbReference>
<feature type="domain" description="Transport-associated OB type 2" evidence="4">
    <location>
        <begin position="31"/>
        <end position="101"/>
    </location>
</feature>
<dbReference type="InterPro" id="IPR047641">
    <property type="entry name" value="ABC_transpr_MalK/UgpC-like"/>
</dbReference>
<keyword evidence="2" id="KW-1278">Translocase</keyword>
<accession>A0A1Z5HN55</accession>
<dbReference type="GO" id="GO:0005524">
    <property type="term" value="F:ATP binding"/>
    <property type="evidence" value="ECO:0007669"/>
    <property type="project" value="UniProtKB-KW"/>
</dbReference>
<dbReference type="Proteomes" id="UP000197032">
    <property type="component" value="Unassembled WGS sequence"/>
</dbReference>
<dbReference type="SUPFAM" id="SSF50331">
    <property type="entry name" value="MOP-like"/>
    <property type="match status" value="1"/>
</dbReference>
<evidence type="ECO:0000259" key="4">
    <source>
        <dbReference type="Pfam" id="PF08402"/>
    </source>
</evidence>
<evidence type="ECO:0000256" key="3">
    <source>
        <dbReference type="ARBA" id="ARBA00023136"/>
    </source>
</evidence>
<dbReference type="Gene3D" id="2.40.50.100">
    <property type="match status" value="1"/>
</dbReference>
<dbReference type="Gene3D" id="2.40.50.140">
    <property type="entry name" value="Nucleic acid-binding proteins"/>
    <property type="match status" value="1"/>
</dbReference>